<name>A0ABP2MT80_9FIRM</name>
<organism evidence="3 4">
    <name type="scientific">Selenomonas noxia F0398</name>
    <dbReference type="NCBI Taxonomy" id="702437"/>
    <lineage>
        <taxon>Bacteria</taxon>
        <taxon>Bacillati</taxon>
        <taxon>Bacillota</taxon>
        <taxon>Negativicutes</taxon>
        <taxon>Selenomonadales</taxon>
        <taxon>Selenomonadaceae</taxon>
        <taxon>Selenomonas</taxon>
    </lineage>
</organism>
<feature type="chain" id="PRO_5047475824" description="SGNH hydrolase-type esterase domain-containing protein" evidence="1">
    <location>
        <begin position="28"/>
        <end position="454"/>
    </location>
</feature>
<feature type="domain" description="SGNH hydrolase-type esterase" evidence="2">
    <location>
        <begin position="251"/>
        <end position="419"/>
    </location>
</feature>
<comment type="caution">
    <text evidence="3">The sequence shown here is derived from an EMBL/GenBank/DDBJ whole genome shotgun (WGS) entry which is preliminary data.</text>
</comment>
<dbReference type="Pfam" id="PF13472">
    <property type="entry name" value="Lipase_GDSL_2"/>
    <property type="match status" value="1"/>
</dbReference>
<keyword evidence="1" id="KW-0732">Signal</keyword>
<dbReference type="RefSeq" id="WP_006696021.1">
    <property type="nucleotide sequence ID" value="NZ_JH376857.1"/>
</dbReference>
<dbReference type="InterPro" id="IPR051532">
    <property type="entry name" value="Ester_Hydrolysis_Enzymes"/>
</dbReference>
<gene>
    <name evidence="3" type="ORF">HMPREF9432_00577</name>
</gene>
<feature type="signal peptide" evidence="1">
    <location>
        <begin position="1"/>
        <end position="27"/>
    </location>
</feature>
<dbReference type="InterPro" id="IPR036514">
    <property type="entry name" value="SGNH_hydro_sf"/>
</dbReference>
<reference evidence="3 4" key="1">
    <citation type="submission" date="2011-08" db="EMBL/GenBank/DDBJ databases">
        <title>The Genome Sequence of Selenomonas noxia F0398.</title>
        <authorList>
            <consortium name="The Broad Institute Genome Sequencing Platform"/>
            <person name="Earl A."/>
            <person name="Ward D."/>
            <person name="Feldgarden M."/>
            <person name="Gevers D."/>
            <person name="Izard J."/>
            <person name="Ganesan A."/>
            <person name="Blanton J.M."/>
            <person name="Baranova O.V."/>
            <person name="Tanner A.C."/>
            <person name="Dewhirst F.E."/>
            <person name="Young S.K."/>
            <person name="Zeng Q."/>
            <person name="Gargeya S."/>
            <person name="Fitzgerald M."/>
            <person name="Haas B."/>
            <person name="Abouelleil A."/>
            <person name="Alvarado L."/>
            <person name="Arachchi H.M."/>
            <person name="Berlin A."/>
            <person name="Brown A."/>
            <person name="Chapman S.B."/>
            <person name="Chen Z."/>
            <person name="Dunbar C."/>
            <person name="Freedman E."/>
            <person name="Gearin G."/>
            <person name="Gellesch M."/>
            <person name="Goldberg J."/>
            <person name="Griggs A."/>
            <person name="Gujja S."/>
            <person name="Heiman D."/>
            <person name="Howarth C."/>
            <person name="Larson L."/>
            <person name="Lui A."/>
            <person name="MacDonald P.J.P."/>
            <person name="Montmayeur A."/>
            <person name="Murphy C."/>
            <person name="Neiman D."/>
            <person name="Pearson M."/>
            <person name="Priest M."/>
            <person name="Roberts A."/>
            <person name="Saif S."/>
            <person name="Shea T."/>
            <person name="Shenoy N."/>
            <person name="Sisk P."/>
            <person name="Stolte C."/>
            <person name="Sykes S."/>
            <person name="Wortman J."/>
            <person name="Nusbaum C."/>
            <person name="Birren B."/>
        </authorList>
    </citation>
    <scope>NUCLEOTIDE SEQUENCE [LARGE SCALE GENOMIC DNA]</scope>
    <source>
        <strain evidence="3 4">F0398</strain>
    </source>
</reference>
<dbReference type="EMBL" id="ADGH01000003">
    <property type="protein sequence ID" value="EHG26076.1"/>
    <property type="molecule type" value="Genomic_DNA"/>
</dbReference>
<accession>A0ABP2MT80</accession>
<dbReference type="PANTHER" id="PTHR30383">
    <property type="entry name" value="THIOESTERASE 1/PROTEASE 1/LYSOPHOSPHOLIPASE L1"/>
    <property type="match status" value="1"/>
</dbReference>
<dbReference type="Proteomes" id="UP000003175">
    <property type="component" value="Unassembled WGS sequence"/>
</dbReference>
<evidence type="ECO:0000256" key="1">
    <source>
        <dbReference type="SAM" id="SignalP"/>
    </source>
</evidence>
<evidence type="ECO:0000313" key="3">
    <source>
        <dbReference type="EMBL" id="EHG26076.1"/>
    </source>
</evidence>
<keyword evidence="4" id="KW-1185">Reference proteome</keyword>
<proteinExistence type="predicted"/>
<dbReference type="InterPro" id="IPR013830">
    <property type="entry name" value="SGNH_hydro"/>
</dbReference>
<dbReference type="Gene3D" id="2.60.40.10">
    <property type="entry name" value="Immunoglobulins"/>
    <property type="match status" value="1"/>
</dbReference>
<sequence>MQVRMFGRSVGALLAVCVLFAALPASAAVRQVDRGTAQMGAAARKAQDIKAQTEGERPENARASSVMLHWKAYPGAVRYAVRILYGAPGGTMTTVVSAERVYTTGVHLPLGAHGADEGLYWSVQPLDYRGTPLAQPSKPEAVPRLAEDPAAPVLTAEFGEMAYAPLYPAYSWIPLSGQMHHEVEVYRREGGRSILLHTLRGGAHDVYDTSAFTVPGHYTYRVRGVTSAGTPISDWSEMGAFDVIDHTPIAAIGDSITHGGGAISVPPSYLLYDWETYCTVPVKNLGRSGDTTADMLARFEHDVLPFAPRVLIIMGGVNDYRSGVYGAESVSHLAALRDKCRAHGITPVFLTATPIRPALMAARMDIMTPPADWWAHRDYINNWVMQQEYSVDVSTVLSDADGELEAEYTTDGLHPDLVGKKYIGQTVDAYLRTHFAYAAGEAERRVQSFRAAGK</sequence>
<dbReference type="Gene3D" id="3.40.50.1110">
    <property type="entry name" value="SGNH hydrolase"/>
    <property type="match status" value="1"/>
</dbReference>
<dbReference type="InterPro" id="IPR013783">
    <property type="entry name" value="Ig-like_fold"/>
</dbReference>
<evidence type="ECO:0000259" key="2">
    <source>
        <dbReference type="Pfam" id="PF13472"/>
    </source>
</evidence>
<dbReference type="PANTHER" id="PTHR30383:SF5">
    <property type="entry name" value="SGNH HYDROLASE-TYPE ESTERASE DOMAIN-CONTAINING PROTEIN"/>
    <property type="match status" value="1"/>
</dbReference>
<evidence type="ECO:0000313" key="4">
    <source>
        <dbReference type="Proteomes" id="UP000003175"/>
    </source>
</evidence>
<protein>
    <recommendedName>
        <fullName evidence="2">SGNH hydrolase-type esterase domain-containing protein</fullName>
    </recommendedName>
</protein>
<dbReference type="SUPFAM" id="SSF52266">
    <property type="entry name" value="SGNH hydrolase"/>
    <property type="match status" value="1"/>
</dbReference>